<dbReference type="InterPro" id="IPR011711">
    <property type="entry name" value="GntR_C"/>
</dbReference>
<dbReference type="PANTHER" id="PTHR43537:SF5">
    <property type="entry name" value="UXU OPERON TRANSCRIPTIONAL REGULATOR"/>
    <property type="match status" value="1"/>
</dbReference>
<sequence>MAGRRREGHVGVADGFRAGAARRCQDQVRHSGPRDDPALRKDDGSRVRVTGHRLARLRHPVDTPGLSLDQLAYEWVRDRIIDGTFKPGARIRERTVAAELGISRIPIREAFPRLESEGFIRSLPRRGAVVASLTARDVNELYDVRGSLEVLATRLAAEQCSLGASAETLRVILEEAETAVAANDGALLSATNSRFHAEILRLSDNQLLQDLMAPILGRVNRLFYIVPESNQVNFHHEHAQLYRAISSGQADLAAALAFAHMEHSRRDTLPIVQSLLDEAQTPQPRGARLMVRRTP</sequence>
<dbReference type="SUPFAM" id="SSF48008">
    <property type="entry name" value="GntR ligand-binding domain-like"/>
    <property type="match status" value="1"/>
</dbReference>
<gene>
    <name evidence="6" type="ORF">ACFSKW_28340</name>
</gene>
<accession>A0ABW4T178</accession>
<dbReference type="PRINTS" id="PR00035">
    <property type="entry name" value="HTHGNTR"/>
</dbReference>
<evidence type="ECO:0000256" key="4">
    <source>
        <dbReference type="SAM" id="MobiDB-lite"/>
    </source>
</evidence>
<dbReference type="RefSeq" id="WP_379575510.1">
    <property type="nucleotide sequence ID" value="NZ_JBHUFV010000043.1"/>
</dbReference>
<keyword evidence="7" id="KW-1185">Reference proteome</keyword>
<comment type="caution">
    <text evidence="6">The sequence shown here is derived from an EMBL/GenBank/DDBJ whole genome shotgun (WGS) entry which is preliminary data.</text>
</comment>
<evidence type="ECO:0000313" key="7">
    <source>
        <dbReference type="Proteomes" id="UP001597368"/>
    </source>
</evidence>
<dbReference type="Proteomes" id="UP001597368">
    <property type="component" value="Unassembled WGS sequence"/>
</dbReference>
<dbReference type="CDD" id="cd07377">
    <property type="entry name" value="WHTH_GntR"/>
    <property type="match status" value="1"/>
</dbReference>
<dbReference type="InterPro" id="IPR036390">
    <property type="entry name" value="WH_DNA-bd_sf"/>
</dbReference>
<keyword evidence="2" id="KW-0238">DNA-binding</keyword>
<protein>
    <submittedName>
        <fullName evidence="6">GntR family transcriptional regulator</fullName>
    </submittedName>
</protein>
<name>A0ABW4T178_9ACTN</name>
<evidence type="ECO:0000256" key="2">
    <source>
        <dbReference type="ARBA" id="ARBA00023125"/>
    </source>
</evidence>
<feature type="region of interest" description="Disordered" evidence="4">
    <location>
        <begin position="1"/>
        <end position="44"/>
    </location>
</feature>
<dbReference type="SMART" id="SM00345">
    <property type="entry name" value="HTH_GNTR"/>
    <property type="match status" value="1"/>
</dbReference>
<organism evidence="6 7">
    <name type="scientific">Nonomuraea mangrovi</name>
    <dbReference type="NCBI Taxonomy" id="2316207"/>
    <lineage>
        <taxon>Bacteria</taxon>
        <taxon>Bacillati</taxon>
        <taxon>Actinomycetota</taxon>
        <taxon>Actinomycetes</taxon>
        <taxon>Streptosporangiales</taxon>
        <taxon>Streptosporangiaceae</taxon>
        <taxon>Nonomuraea</taxon>
    </lineage>
</organism>
<dbReference type="Gene3D" id="1.10.10.10">
    <property type="entry name" value="Winged helix-like DNA-binding domain superfamily/Winged helix DNA-binding domain"/>
    <property type="match status" value="1"/>
</dbReference>
<dbReference type="EMBL" id="JBHUFV010000043">
    <property type="protein sequence ID" value="MFD1935391.1"/>
    <property type="molecule type" value="Genomic_DNA"/>
</dbReference>
<keyword evidence="1" id="KW-0805">Transcription regulation</keyword>
<dbReference type="SUPFAM" id="SSF46785">
    <property type="entry name" value="Winged helix' DNA-binding domain"/>
    <property type="match status" value="1"/>
</dbReference>
<dbReference type="Pfam" id="PF00392">
    <property type="entry name" value="GntR"/>
    <property type="match status" value="1"/>
</dbReference>
<dbReference type="PANTHER" id="PTHR43537">
    <property type="entry name" value="TRANSCRIPTIONAL REGULATOR, GNTR FAMILY"/>
    <property type="match status" value="1"/>
</dbReference>
<dbReference type="Pfam" id="PF07729">
    <property type="entry name" value="FCD"/>
    <property type="match status" value="1"/>
</dbReference>
<dbReference type="SMART" id="SM00895">
    <property type="entry name" value="FCD"/>
    <property type="match status" value="1"/>
</dbReference>
<dbReference type="InterPro" id="IPR008920">
    <property type="entry name" value="TF_FadR/GntR_C"/>
</dbReference>
<reference evidence="7" key="1">
    <citation type="journal article" date="2019" name="Int. J. Syst. Evol. Microbiol.">
        <title>The Global Catalogue of Microorganisms (GCM) 10K type strain sequencing project: providing services to taxonomists for standard genome sequencing and annotation.</title>
        <authorList>
            <consortium name="The Broad Institute Genomics Platform"/>
            <consortium name="The Broad Institute Genome Sequencing Center for Infectious Disease"/>
            <person name="Wu L."/>
            <person name="Ma J."/>
        </authorList>
    </citation>
    <scope>NUCLEOTIDE SEQUENCE [LARGE SCALE GENOMIC DNA]</scope>
    <source>
        <strain evidence="7">ICMP 6774ER</strain>
    </source>
</reference>
<evidence type="ECO:0000256" key="3">
    <source>
        <dbReference type="ARBA" id="ARBA00023163"/>
    </source>
</evidence>
<evidence type="ECO:0000256" key="1">
    <source>
        <dbReference type="ARBA" id="ARBA00023015"/>
    </source>
</evidence>
<feature type="domain" description="HTH gntR-type" evidence="5">
    <location>
        <begin position="66"/>
        <end position="133"/>
    </location>
</feature>
<evidence type="ECO:0000259" key="5">
    <source>
        <dbReference type="PROSITE" id="PS50949"/>
    </source>
</evidence>
<proteinExistence type="predicted"/>
<keyword evidence="3" id="KW-0804">Transcription</keyword>
<dbReference type="InterPro" id="IPR036388">
    <property type="entry name" value="WH-like_DNA-bd_sf"/>
</dbReference>
<evidence type="ECO:0000313" key="6">
    <source>
        <dbReference type="EMBL" id="MFD1935391.1"/>
    </source>
</evidence>
<dbReference type="Gene3D" id="1.20.120.530">
    <property type="entry name" value="GntR ligand-binding domain-like"/>
    <property type="match status" value="1"/>
</dbReference>
<dbReference type="PROSITE" id="PS50949">
    <property type="entry name" value="HTH_GNTR"/>
    <property type="match status" value="1"/>
</dbReference>
<feature type="compositionally biased region" description="Basic and acidic residues" evidence="4">
    <location>
        <begin position="23"/>
        <end position="44"/>
    </location>
</feature>
<dbReference type="InterPro" id="IPR000524">
    <property type="entry name" value="Tscrpt_reg_HTH_GntR"/>
</dbReference>